<proteinExistence type="predicted"/>
<name>A0A917S739_9ACTN</name>
<keyword evidence="4" id="KW-1185">Reference proteome</keyword>
<dbReference type="RefSeq" id="WP_229669943.1">
    <property type="nucleotide sequence ID" value="NZ_BMMZ01000004.1"/>
</dbReference>
<dbReference type="InterPro" id="IPR036291">
    <property type="entry name" value="NAD(P)-bd_dom_sf"/>
</dbReference>
<feature type="region of interest" description="Disordered" evidence="1">
    <location>
        <begin position="30"/>
        <end position="62"/>
    </location>
</feature>
<accession>A0A917S739</accession>
<gene>
    <name evidence="3" type="ORF">GCM10011575_21200</name>
</gene>
<dbReference type="EMBL" id="BMMZ01000004">
    <property type="protein sequence ID" value="GGL62436.1"/>
    <property type="molecule type" value="Genomic_DNA"/>
</dbReference>
<dbReference type="Gene3D" id="3.40.50.720">
    <property type="entry name" value="NAD(P)-binding Rossmann-like Domain"/>
    <property type="match status" value="1"/>
</dbReference>
<dbReference type="InterPro" id="IPR001509">
    <property type="entry name" value="Epimerase_deHydtase"/>
</dbReference>
<dbReference type="AlphaFoldDB" id="A0A917S739"/>
<dbReference type="Pfam" id="PF01370">
    <property type="entry name" value="Epimerase"/>
    <property type="match status" value="1"/>
</dbReference>
<evidence type="ECO:0000313" key="4">
    <source>
        <dbReference type="Proteomes" id="UP000613840"/>
    </source>
</evidence>
<dbReference type="SUPFAM" id="SSF51735">
    <property type="entry name" value="NAD(P)-binding Rossmann-fold domains"/>
    <property type="match status" value="1"/>
</dbReference>
<evidence type="ECO:0000259" key="2">
    <source>
        <dbReference type="Pfam" id="PF01370"/>
    </source>
</evidence>
<dbReference type="Proteomes" id="UP000613840">
    <property type="component" value="Unassembled WGS sequence"/>
</dbReference>
<reference evidence="3" key="1">
    <citation type="journal article" date="2014" name="Int. J. Syst. Evol. Microbiol.">
        <title>Complete genome sequence of Corynebacterium casei LMG S-19264T (=DSM 44701T), isolated from a smear-ripened cheese.</title>
        <authorList>
            <consortium name="US DOE Joint Genome Institute (JGI-PGF)"/>
            <person name="Walter F."/>
            <person name="Albersmeier A."/>
            <person name="Kalinowski J."/>
            <person name="Ruckert C."/>
        </authorList>
    </citation>
    <scope>NUCLEOTIDE SEQUENCE</scope>
    <source>
        <strain evidence="3">CGMCC 4.7306</strain>
    </source>
</reference>
<comment type="caution">
    <text evidence="3">The sequence shown here is derived from an EMBL/GenBank/DDBJ whole genome shotgun (WGS) entry which is preliminary data.</text>
</comment>
<evidence type="ECO:0000313" key="3">
    <source>
        <dbReference type="EMBL" id="GGL62436.1"/>
    </source>
</evidence>
<reference evidence="3" key="2">
    <citation type="submission" date="2020-09" db="EMBL/GenBank/DDBJ databases">
        <authorList>
            <person name="Sun Q."/>
            <person name="Zhou Y."/>
        </authorList>
    </citation>
    <scope>NUCLEOTIDE SEQUENCE</scope>
    <source>
        <strain evidence="3">CGMCC 4.7306</strain>
    </source>
</reference>
<protein>
    <recommendedName>
        <fullName evidence="2">NAD-dependent epimerase/dehydratase domain-containing protein</fullName>
    </recommendedName>
</protein>
<feature type="compositionally biased region" description="Polar residues" evidence="1">
    <location>
        <begin position="43"/>
        <end position="62"/>
    </location>
</feature>
<sequence length="62" mass="6484">MSSIAIIGGTGYTGAHLASEAVDRGHTVVSWSRNEPNPRFPVSGTSTGMPLTRPGSSIARTW</sequence>
<evidence type="ECO:0000256" key="1">
    <source>
        <dbReference type="SAM" id="MobiDB-lite"/>
    </source>
</evidence>
<feature type="domain" description="NAD-dependent epimerase/dehydratase" evidence="2">
    <location>
        <begin position="4"/>
        <end position="39"/>
    </location>
</feature>
<organism evidence="3 4">
    <name type="scientific">Microlunatus endophyticus</name>
    <dbReference type="NCBI Taxonomy" id="1716077"/>
    <lineage>
        <taxon>Bacteria</taxon>
        <taxon>Bacillati</taxon>
        <taxon>Actinomycetota</taxon>
        <taxon>Actinomycetes</taxon>
        <taxon>Propionibacteriales</taxon>
        <taxon>Propionibacteriaceae</taxon>
        <taxon>Microlunatus</taxon>
    </lineage>
</organism>